<comment type="pathway">
    <text evidence="2">Lipid metabolism; fatty acid beta-oxidation.</text>
</comment>
<dbReference type="UniPathway" id="UPA00659"/>
<organism evidence="18 19">
    <name type="scientific">Alkalispirillum mobile</name>
    <dbReference type="NCBI Taxonomy" id="85925"/>
    <lineage>
        <taxon>Bacteria</taxon>
        <taxon>Pseudomonadati</taxon>
        <taxon>Pseudomonadota</taxon>
        <taxon>Gammaproteobacteria</taxon>
        <taxon>Chromatiales</taxon>
        <taxon>Ectothiorhodospiraceae</taxon>
        <taxon>Alkalispirillum</taxon>
    </lineage>
</organism>
<feature type="domain" description="Acyl-CoA dehydrogenase C-terminal bacterial-type" evidence="17">
    <location>
        <begin position="529"/>
        <end position="809"/>
    </location>
</feature>
<dbReference type="GO" id="GO:0070991">
    <property type="term" value="F:medium-chain fatty acyl-CoA dehydrogenase activity"/>
    <property type="evidence" value="ECO:0007669"/>
    <property type="project" value="UniProtKB-EC"/>
</dbReference>
<dbReference type="Gene3D" id="1.20.140.10">
    <property type="entry name" value="Butyryl-CoA Dehydrogenase, subunit A, domain 3"/>
    <property type="match status" value="1"/>
</dbReference>
<dbReference type="Pfam" id="PF00441">
    <property type="entry name" value="Acyl-CoA_dh_1"/>
    <property type="match status" value="1"/>
</dbReference>
<dbReference type="EC" id="1.3.8.7" evidence="4"/>
<keyword evidence="8" id="KW-0274">FAD</keyword>
<name>A0A498BS33_9GAMM</name>
<proteinExistence type="inferred from homology"/>
<comment type="cofactor">
    <cofactor evidence="1">
        <name>FAD</name>
        <dbReference type="ChEBI" id="CHEBI:57692"/>
    </cofactor>
</comment>
<dbReference type="GO" id="GO:0005737">
    <property type="term" value="C:cytoplasm"/>
    <property type="evidence" value="ECO:0007669"/>
    <property type="project" value="TreeGrafter"/>
</dbReference>
<evidence type="ECO:0000256" key="4">
    <source>
        <dbReference type="ARBA" id="ARBA00012033"/>
    </source>
</evidence>
<dbReference type="InterPro" id="IPR009100">
    <property type="entry name" value="AcylCoA_DH/oxidase_NM_dom_sf"/>
</dbReference>
<feature type="region of interest" description="Disordered" evidence="12">
    <location>
        <begin position="814"/>
        <end position="835"/>
    </location>
</feature>
<dbReference type="SUPFAM" id="SSF47203">
    <property type="entry name" value="Acyl-CoA dehydrogenase C-terminal domain-like"/>
    <property type="match status" value="1"/>
</dbReference>
<feature type="transmembrane region" description="Helical" evidence="13">
    <location>
        <begin position="44"/>
        <end position="75"/>
    </location>
</feature>
<dbReference type="InterPro" id="IPR036250">
    <property type="entry name" value="AcylCo_DH-like_C"/>
</dbReference>
<evidence type="ECO:0000259" key="17">
    <source>
        <dbReference type="Pfam" id="PF09317"/>
    </source>
</evidence>
<dbReference type="InterPro" id="IPR009075">
    <property type="entry name" value="AcylCo_DH/oxidase_C"/>
</dbReference>
<evidence type="ECO:0000256" key="13">
    <source>
        <dbReference type="SAM" id="Phobius"/>
    </source>
</evidence>
<reference evidence="18 19" key="1">
    <citation type="submission" date="2018-10" db="EMBL/GenBank/DDBJ databases">
        <title>Genomic Encyclopedia of Type Strains, Phase IV (KMG-IV): sequencing the most valuable type-strain genomes for metagenomic binning, comparative biology and taxonomic classification.</title>
        <authorList>
            <person name="Goeker M."/>
        </authorList>
    </citation>
    <scope>NUCLEOTIDE SEQUENCE [LARGE SCALE GENOMIC DNA]</scope>
    <source>
        <strain evidence="18 19">DSM 12769</strain>
    </source>
</reference>
<dbReference type="EC" id="1.3.8.8" evidence="5"/>
<dbReference type="AlphaFoldDB" id="A0A498BS33"/>
<evidence type="ECO:0000256" key="5">
    <source>
        <dbReference type="ARBA" id="ARBA00012040"/>
    </source>
</evidence>
<keyword evidence="13" id="KW-1133">Transmembrane helix</keyword>
<dbReference type="GO" id="GO:0004466">
    <property type="term" value="F:long-chain fatty acyl-CoA dehydrogenase activity"/>
    <property type="evidence" value="ECO:0007669"/>
    <property type="project" value="UniProtKB-EC"/>
</dbReference>
<evidence type="ECO:0000256" key="6">
    <source>
        <dbReference type="ARBA" id="ARBA00020144"/>
    </source>
</evidence>
<comment type="catalytic activity">
    <reaction evidence="11">
        <text>a long-chain 2,3-saturated fatty acyl-CoA + oxidized [electron-transfer flavoprotein] + H(+) = a long-chain (2E)-enoyl-CoA + reduced [electron-transfer flavoprotein]</text>
        <dbReference type="Rhea" id="RHEA:17721"/>
        <dbReference type="Rhea" id="RHEA-COMP:10685"/>
        <dbReference type="Rhea" id="RHEA-COMP:10686"/>
        <dbReference type="ChEBI" id="CHEBI:15378"/>
        <dbReference type="ChEBI" id="CHEBI:57692"/>
        <dbReference type="ChEBI" id="CHEBI:58307"/>
        <dbReference type="ChEBI" id="CHEBI:83721"/>
        <dbReference type="ChEBI" id="CHEBI:83727"/>
        <dbReference type="EC" id="1.3.8.8"/>
    </reaction>
</comment>
<dbReference type="PANTHER" id="PTHR48083">
    <property type="entry name" value="MEDIUM-CHAIN SPECIFIC ACYL-COA DEHYDROGENASE, MITOCHONDRIAL-RELATED"/>
    <property type="match status" value="1"/>
</dbReference>
<feature type="domain" description="Acyl-CoA oxidase/dehydrogenase middle" evidence="15">
    <location>
        <begin position="252"/>
        <end position="359"/>
    </location>
</feature>
<evidence type="ECO:0000256" key="8">
    <source>
        <dbReference type="ARBA" id="ARBA00022827"/>
    </source>
</evidence>
<evidence type="ECO:0000256" key="2">
    <source>
        <dbReference type="ARBA" id="ARBA00005005"/>
    </source>
</evidence>
<keyword evidence="13" id="KW-0812">Transmembrane</keyword>
<evidence type="ECO:0000256" key="11">
    <source>
        <dbReference type="ARBA" id="ARBA00049247"/>
    </source>
</evidence>
<evidence type="ECO:0000259" key="14">
    <source>
        <dbReference type="Pfam" id="PF00441"/>
    </source>
</evidence>
<dbReference type="FunFam" id="1.10.540.10:FF:000004">
    <property type="entry name" value="Acyl-CoA dehydrogenase"/>
    <property type="match status" value="1"/>
</dbReference>
<comment type="similarity">
    <text evidence="3">Belongs to the acyl-CoA dehydrogenase family.</text>
</comment>
<evidence type="ECO:0000256" key="1">
    <source>
        <dbReference type="ARBA" id="ARBA00001974"/>
    </source>
</evidence>
<dbReference type="NCBIfam" id="NF009586">
    <property type="entry name" value="PRK13026.1"/>
    <property type="match status" value="1"/>
</dbReference>
<keyword evidence="7" id="KW-0285">Flavoprotein</keyword>
<evidence type="ECO:0000256" key="3">
    <source>
        <dbReference type="ARBA" id="ARBA00009347"/>
    </source>
</evidence>
<sequence>MHPRRQEEMKMNTLIAIVVALLGFLALAYRGVRLPVWTAAVALYLLGLWLSGVASGTAAGITALVLAPVALLLNLPGLRRRVVTRPVFRAFKRVLPPMTATEREALEAGDTWWEGELFQGQPDWQQLRDTPVTALTEEEQAFLDNQVVALCRMLDNDQIEREAHDLPAEVWDYIRRERFFSMIIPKAYGGHGFSSYAQSCVVTRIATRNISAAVTVMVPNSLGPGELLMHYGTQAQKDYWLPRLADGTEIPCFALTGPDVGSDAASMPDYGVVCRGEHEGREVLGIRLNFSKRYITLAPVATVLGLAFKLHDPDGLLGGEQDRGITCALVPTDHPGVQVGERHFPMAMAFMNGPVQGEDVFIPLEWIIGGPEMAGRGWRMLMECLSVGRALSLPALGAAAGHMSARMTGAYARIRRQFKLPIGKFEGVQEAMARIGGYAYRLEAARRLTASAGDLGVKPSVVSAIAKYHMTEMMRTSLNDAMDVHGGRGIIYGPRNYLACSYQAIPVGITVEGANILTRNLMVFGQGAIRCHPYVFPEMEAARKDDLAGFDRLLFSHLGYSVNRGVRAFVLGLSGARLGGSPTGGPTARYYRELSRMSAALAFVADVAMGVLGGDLKRKERLSARLGDVLSHLYLASAVLKFHEDAGSPEAELPFVRWALDDSLNTIYEAFDGFLRNFPSRLLAGFMRRVIFPLGRPYHAAADRDGQRVAEALMEPAGVRERLTAIGYWAEEDRNDPMGRMEVALRTLVAVEPLYNRFQKWVAKGEVQGFSFAERLTHAREQGLVTEAEAEQLQAWEDLRYDCVITDAFPPEVISPRPSESARETRADWRQRAVS</sequence>
<comment type="catalytic activity">
    <reaction evidence="10">
        <text>a medium-chain 2,3-saturated fatty acyl-CoA + oxidized [electron-transfer flavoprotein] + H(+) = a medium-chain (2E)-enoyl-CoA + reduced [electron-transfer flavoprotein]</text>
        <dbReference type="Rhea" id="RHEA:14477"/>
        <dbReference type="Rhea" id="RHEA-COMP:10685"/>
        <dbReference type="Rhea" id="RHEA-COMP:10686"/>
        <dbReference type="ChEBI" id="CHEBI:15378"/>
        <dbReference type="ChEBI" id="CHEBI:57692"/>
        <dbReference type="ChEBI" id="CHEBI:58307"/>
        <dbReference type="ChEBI" id="CHEBI:83723"/>
        <dbReference type="ChEBI" id="CHEBI:83726"/>
        <dbReference type="EC" id="1.3.8.7"/>
    </reaction>
</comment>
<dbReference type="Gene3D" id="1.10.540.10">
    <property type="entry name" value="Acyl-CoA dehydrogenase/oxidase, N-terminal domain"/>
    <property type="match status" value="1"/>
</dbReference>
<dbReference type="Pfam" id="PF02771">
    <property type="entry name" value="Acyl-CoA_dh_N"/>
    <property type="match status" value="1"/>
</dbReference>
<keyword evidence="13" id="KW-0472">Membrane</keyword>
<dbReference type="GO" id="GO:0050660">
    <property type="term" value="F:flavin adenine dinucleotide binding"/>
    <property type="evidence" value="ECO:0007669"/>
    <property type="project" value="InterPro"/>
</dbReference>
<evidence type="ECO:0000313" key="19">
    <source>
        <dbReference type="Proteomes" id="UP000275461"/>
    </source>
</evidence>
<keyword evidence="9" id="KW-0560">Oxidoreductase</keyword>
<dbReference type="InterPro" id="IPR015396">
    <property type="entry name" value="FadE_C"/>
</dbReference>
<dbReference type="Proteomes" id="UP000275461">
    <property type="component" value="Unassembled WGS sequence"/>
</dbReference>
<dbReference type="Pfam" id="PF02770">
    <property type="entry name" value="Acyl-CoA_dh_M"/>
    <property type="match status" value="1"/>
</dbReference>
<dbReference type="GO" id="GO:0033539">
    <property type="term" value="P:fatty acid beta-oxidation using acyl-CoA dehydrogenase"/>
    <property type="evidence" value="ECO:0007669"/>
    <property type="project" value="InterPro"/>
</dbReference>
<evidence type="ECO:0000259" key="16">
    <source>
        <dbReference type="Pfam" id="PF02771"/>
    </source>
</evidence>
<dbReference type="Gene3D" id="2.40.110.10">
    <property type="entry name" value="Butyryl-CoA Dehydrogenase, subunit A, domain 2"/>
    <property type="match status" value="1"/>
</dbReference>
<dbReference type="FunFam" id="1.20.140.10:FF:000009">
    <property type="entry name" value="Acyl-CoA dehydrogenase"/>
    <property type="match status" value="1"/>
</dbReference>
<dbReference type="InterPro" id="IPR006091">
    <property type="entry name" value="Acyl-CoA_Oxase/DH_mid-dom"/>
</dbReference>
<evidence type="ECO:0000256" key="12">
    <source>
        <dbReference type="SAM" id="MobiDB-lite"/>
    </source>
</evidence>
<feature type="domain" description="Acyl-CoA dehydrogenase/oxidase N-terminal" evidence="16">
    <location>
        <begin position="137"/>
        <end position="247"/>
    </location>
</feature>
<dbReference type="SUPFAM" id="SSF56645">
    <property type="entry name" value="Acyl-CoA dehydrogenase NM domain-like"/>
    <property type="match status" value="1"/>
</dbReference>
<gene>
    <name evidence="18" type="ORF">DFR31_2520</name>
</gene>
<evidence type="ECO:0000256" key="10">
    <source>
        <dbReference type="ARBA" id="ARBA00047882"/>
    </source>
</evidence>
<dbReference type="InterPro" id="IPR037069">
    <property type="entry name" value="AcylCoA_DH/ox_N_sf"/>
</dbReference>
<evidence type="ECO:0000256" key="9">
    <source>
        <dbReference type="ARBA" id="ARBA00023002"/>
    </source>
</evidence>
<comment type="caution">
    <text evidence="18">The sequence shown here is derived from an EMBL/GenBank/DDBJ whole genome shotgun (WGS) entry which is preliminary data.</text>
</comment>
<protein>
    <recommendedName>
        <fullName evidence="6">Acyl-coenzyme A dehydrogenase</fullName>
        <ecNumber evidence="4">1.3.8.7</ecNumber>
        <ecNumber evidence="5">1.3.8.8</ecNumber>
    </recommendedName>
</protein>
<accession>A0A498BS33</accession>
<evidence type="ECO:0000259" key="15">
    <source>
        <dbReference type="Pfam" id="PF02770"/>
    </source>
</evidence>
<dbReference type="InterPro" id="IPR046373">
    <property type="entry name" value="Acyl-CoA_Oxase/DH_mid-dom_sf"/>
</dbReference>
<keyword evidence="19" id="KW-1185">Reference proteome</keyword>
<feature type="compositionally biased region" description="Basic and acidic residues" evidence="12">
    <location>
        <begin position="820"/>
        <end position="835"/>
    </location>
</feature>
<evidence type="ECO:0000313" key="18">
    <source>
        <dbReference type="EMBL" id="RLK46813.1"/>
    </source>
</evidence>
<dbReference type="InterPro" id="IPR013786">
    <property type="entry name" value="AcylCoA_DH/ox_N"/>
</dbReference>
<evidence type="ECO:0000256" key="7">
    <source>
        <dbReference type="ARBA" id="ARBA00022630"/>
    </source>
</evidence>
<dbReference type="NCBIfam" id="NF007000">
    <property type="entry name" value="PRK09463.1"/>
    <property type="match status" value="1"/>
</dbReference>
<dbReference type="Pfam" id="PF09317">
    <property type="entry name" value="ACDH_C"/>
    <property type="match status" value="1"/>
</dbReference>
<dbReference type="InterPro" id="IPR050741">
    <property type="entry name" value="Acyl-CoA_dehydrogenase"/>
</dbReference>
<feature type="domain" description="Acyl-CoA dehydrogenase/oxidase C-terminal" evidence="14">
    <location>
        <begin position="375"/>
        <end position="520"/>
    </location>
</feature>
<dbReference type="PANTHER" id="PTHR48083:SF33">
    <property type="entry name" value="ACYL-COENZYME A DEHYDROGENASE"/>
    <property type="match status" value="1"/>
</dbReference>
<dbReference type="EMBL" id="RCDA01000005">
    <property type="protein sequence ID" value="RLK46813.1"/>
    <property type="molecule type" value="Genomic_DNA"/>
</dbReference>